<dbReference type="InterPro" id="IPR008792">
    <property type="entry name" value="PQQD"/>
</dbReference>
<dbReference type="Pfam" id="PF05402">
    <property type="entry name" value="PqqD"/>
    <property type="match status" value="1"/>
</dbReference>
<dbReference type="RefSeq" id="WP_054288203.1">
    <property type="nucleotide sequence ID" value="NZ_CP012752.1"/>
</dbReference>
<dbReference type="InterPro" id="IPR041881">
    <property type="entry name" value="PqqD_sf"/>
</dbReference>
<gene>
    <name evidence="1" type="ORF">AOZ06_04155</name>
</gene>
<organism evidence="1 2">
    <name type="scientific">Kibdelosporangium phytohabitans</name>
    <dbReference type="NCBI Taxonomy" id="860235"/>
    <lineage>
        <taxon>Bacteria</taxon>
        <taxon>Bacillati</taxon>
        <taxon>Actinomycetota</taxon>
        <taxon>Actinomycetes</taxon>
        <taxon>Pseudonocardiales</taxon>
        <taxon>Pseudonocardiaceae</taxon>
        <taxon>Kibdelosporangium</taxon>
    </lineage>
</organism>
<dbReference type="Gene3D" id="1.10.10.1150">
    <property type="entry name" value="Coenzyme PQQ synthesis protein D (PqqD)"/>
    <property type="match status" value="1"/>
</dbReference>
<accession>A0A0N9HNY7</accession>
<name>A0A0N9HNY7_9PSEU</name>
<dbReference type="Proteomes" id="UP000063699">
    <property type="component" value="Chromosome"/>
</dbReference>
<protein>
    <recommendedName>
        <fullName evidence="3">Lasso peptide biosynthesis PqqD family chaperone</fullName>
    </recommendedName>
</protein>
<dbReference type="NCBIfam" id="NF033530">
    <property type="entry name" value="lasso_PqqD_Strm"/>
    <property type="match status" value="1"/>
</dbReference>
<keyword evidence="2" id="KW-1185">Reference proteome</keyword>
<evidence type="ECO:0000313" key="2">
    <source>
        <dbReference type="Proteomes" id="UP000063699"/>
    </source>
</evidence>
<reference evidence="1 2" key="1">
    <citation type="submission" date="2015-07" db="EMBL/GenBank/DDBJ databases">
        <title>Genome sequencing of Kibdelosporangium phytohabitans.</title>
        <authorList>
            <person name="Qin S."/>
            <person name="Xing K."/>
        </authorList>
    </citation>
    <scope>NUCLEOTIDE SEQUENCE [LARGE SCALE GENOMIC DNA]</scope>
    <source>
        <strain evidence="1 2">KLBMP1111</strain>
    </source>
</reference>
<dbReference type="EMBL" id="CP012752">
    <property type="protein sequence ID" value="ALG06227.1"/>
    <property type="molecule type" value="Genomic_DNA"/>
</dbReference>
<evidence type="ECO:0008006" key="3">
    <source>
        <dbReference type="Google" id="ProtNLM"/>
    </source>
</evidence>
<dbReference type="AlphaFoldDB" id="A0A0N9HNY7"/>
<sequence>MTLRLAEHVSLTSTADGAVLLDERTSRFWQLNPTGYTVLRTLLDGGDHDQVVGLLQTSSDVDPSQISADIADVVDQLCAAQLVVRR</sequence>
<dbReference type="KEGG" id="kphy:AOZ06_04155"/>
<evidence type="ECO:0000313" key="1">
    <source>
        <dbReference type="EMBL" id="ALG06227.1"/>
    </source>
</evidence>
<dbReference type="STRING" id="860235.AOZ06_04155"/>
<dbReference type="OrthoDB" id="5195143at2"/>
<proteinExistence type="predicted"/>